<protein>
    <submittedName>
        <fullName evidence="2">Uncharacterized protein</fullName>
    </submittedName>
</protein>
<dbReference type="OrthoDB" id="5980952at2759"/>
<accession>A0A9X0CJM0</accession>
<proteinExistence type="predicted"/>
<gene>
    <name evidence="2" type="ORF">OS493_020791</name>
</gene>
<dbReference type="Proteomes" id="UP001163046">
    <property type="component" value="Unassembled WGS sequence"/>
</dbReference>
<evidence type="ECO:0000313" key="2">
    <source>
        <dbReference type="EMBL" id="KAJ7358948.1"/>
    </source>
</evidence>
<evidence type="ECO:0000313" key="3">
    <source>
        <dbReference type="Proteomes" id="UP001163046"/>
    </source>
</evidence>
<evidence type="ECO:0000256" key="1">
    <source>
        <dbReference type="SAM" id="MobiDB-lite"/>
    </source>
</evidence>
<sequence>MARSIRWAWSQSTPEMQAELSSIAGLRGFSRETVIEITTNIESQEFRRRQNVEIGYVENPRAAETDDLECLYGFQLKWRKIVREFTKRMDPDLPFFYHTVNERYSSDLLPSFDEPPAGCESDDEGDDQRNPYRLHRLVRNTREDGSIFAAGRSFLPARNRTSTRQRFHRYDVGLRPVPQGYQSINNRDLQIEVRVRERI</sequence>
<dbReference type="EMBL" id="MU827314">
    <property type="protein sequence ID" value="KAJ7358948.1"/>
    <property type="molecule type" value="Genomic_DNA"/>
</dbReference>
<dbReference type="AlphaFoldDB" id="A0A9X0CJM0"/>
<feature type="region of interest" description="Disordered" evidence="1">
    <location>
        <begin position="108"/>
        <end position="130"/>
    </location>
</feature>
<keyword evidence="3" id="KW-1185">Reference proteome</keyword>
<comment type="caution">
    <text evidence="2">The sequence shown here is derived from an EMBL/GenBank/DDBJ whole genome shotgun (WGS) entry which is preliminary data.</text>
</comment>
<organism evidence="2 3">
    <name type="scientific">Desmophyllum pertusum</name>
    <dbReference type="NCBI Taxonomy" id="174260"/>
    <lineage>
        <taxon>Eukaryota</taxon>
        <taxon>Metazoa</taxon>
        <taxon>Cnidaria</taxon>
        <taxon>Anthozoa</taxon>
        <taxon>Hexacorallia</taxon>
        <taxon>Scleractinia</taxon>
        <taxon>Caryophylliina</taxon>
        <taxon>Caryophylliidae</taxon>
        <taxon>Desmophyllum</taxon>
    </lineage>
</organism>
<name>A0A9X0CJM0_9CNID</name>
<reference evidence="2" key="1">
    <citation type="submission" date="2023-01" db="EMBL/GenBank/DDBJ databases">
        <title>Genome assembly of the deep-sea coral Lophelia pertusa.</title>
        <authorList>
            <person name="Herrera S."/>
            <person name="Cordes E."/>
        </authorList>
    </citation>
    <scope>NUCLEOTIDE SEQUENCE</scope>
    <source>
        <strain evidence="2">USNM1676648</strain>
        <tissue evidence="2">Polyp</tissue>
    </source>
</reference>